<protein>
    <recommendedName>
        <fullName evidence="1">Integrase catalytic domain-containing protein</fullName>
    </recommendedName>
</protein>
<name>A0AB34IL33_PRYPA</name>
<dbReference type="InterPro" id="IPR001584">
    <property type="entry name" value="Integrase_cat-core"/>
</dbReference>
<proteinExistence type="predicted"/>
<comment type="caution">
    <text evidence="2">The sequence shown here is derived from an EMBL/GenBank/DDBJ whole genome shotgun (WGS) entry which is preliminary data.</text>
</comment>
<evidence type="ECO:0000313" key="2">
    <source>
        <dbReference type="EMBL" id="KAL1500573.1"/>
    </source>
</evidence>
<dbReference type="InterPro" id="IPR050951">
    <property type="entry name" value="Retrovirus_Pol_polyprotein"/>
</dbReference>
<dbReference type="Proteomes" id="UP001515480">
    <property type="component" value="Unassembled WGS sequence"/>
</dbReference>
<dbReference type="PANTHER" id="PTHR37984">
    <property type="entry name" value="PROTEIN CBG26694"/>
    <property type="match status" value="1"/>
</dbReference>
<dbReference type="SUPFAM" id="SSF53098">
    <property type="entry name" value="Ribonuclease H-like"/>
    <property type="match status" value="1"/>
</dbReference>
<accession>A0AB34IL33</accession>
<dbReference type="GO" id="GO:0015074">
    <property type="term" value="P:DNA integration"/>
    <property type="evidence" value="ECO:0007669"/>
    <property type="project" value="InterPro"/>
</dbReference>
<dbReference type="PROSITE" id="PS50994">
    <property type="entry name" value="INTEGRASE"/>
    <property type="match status" value="1"/>
</dbReference>
<evidence type="ECO:0000259" key="1">
    <source>
        <dbReference type="PROSITE" id="PS50994"/>
    </source>
</evidence>
<keyword evidence="3" id="KW-1185">Reference proteome</keyword>
<dbReference type="AlphaFoldDB" id="A0AB34IL33"/>
<dbReference type="InterPro" id="IPR041588">
    <property type="entry name" value="Integrase_H2C2"/>
</dbReference>
<dbReference type="Gene3D" id="3.30.420.10">
    <property type="entry name" value="Ribonuclease H-like superfamily/Ribonuclease H"/>
    <property type="match status" value="1"/>
</dbReference>
<dbReference type="GO" id="GO:0003676">
    <property type="term" value="F:nucleic acid binding"/>
    <property type="evidence" value="ECO:0007669"/>
    <property type="project" value="InterPro"/>
</dbReference>
<sequence>MPKYHCRQGHFGVHKTFGLISSRYFWKSERALRDELSTFVKHCTVCSRIKIPRHKAGAAGALPTGEWPFDVTSADAYKTGWPAPDGSEDILSFACHLTRAIIAEATRTAPTAEIVADLLLRLVIRYFGCPRILFSDSGSVFVAEANRYLYKRSAPSLCRGGQTLSSFP</sequence>
<dbReference type="InterPro" id="IPR012337">
    <property type="entry name" value="RNaseH-like_sf"/>
</dbReference>
<dbReference type="Pfam" id="PF17921">
    <property type="entry name" value="Integrase_H2C2"/>
    <property type="match status" value="1"/>
</dbReference>
<feature type="domain" description="Integrase catalytic" evidence="1">
    <location>
        <begin position="59"/>
        <end position="168"/>
    </location>
</feature>
<dbReference type="PANTHER" id="PTHR37984:SF5">
    <property type="entry name" value="PROTEIN NYNRIN-LIKE"/>
    <property type="match status" value="1"/>
</dbReference>
<gene>
    <name evidence="2" type="ORF">AB1Y20_013228</name>
</gene>
<organism evidence="2 3">
    <name type="scientific">Prymnesium parvum</name>
    <name type="common">Toxic golden alga</name>
    <dbReference type="NCBI Taxonomy" id="97485"/>
    <lineage>
        <taxon>Eukaryota</taxon>
        <taxon>Haptista</taxon>
        <taxon>Haptophyta</taxon>
        <taxon>Prymnesiophyceae</taxon>
        <taxon>Prymnesiales</taxon>
        <taxon>Prymnesiaceae</taxon>
        <taxon>Prymnesium</taxon>
    </lineage>
</organism>
<dbReference type="Gene3D" id="1.10.340.70">
    <property type="match status" value="1"/>
</dbReference>
<dbReference type="InterPro" id="IPR036397">
    <property type="entry name" value="RNaseH_sf"/>
</dbReference>
<evidence type="ECO:0000313" key="3">
    <source>
        <dbReference type="Proteomes" id="UP001515480"/>
    </source>
</evidence>
<reference evidence="2 3" key="1">
    <citation type="journal article" date="2024" name="Science">
        <title>Giant polyketide synthase enzymes in the biosynthesis of giant marine polyether toxins.</title>
        <authorList>
            <person name="Fallon T.R."/>
            <person name="Shende V.V."/>
            <person name="Wierzbicki I.H."/>
            <person name="Pendleton A.L."/>
            <person name="Watervoot N.F."/>
            <person name="Auber R.P."/>
            <person name="Gonzalez D.J."/>
            <person name="Wisecaver J.H."/>
            <person name="Moore B.S."/>
        </authorList>
    </citation>
    <scope>NUCLEOTIDE SEQUENCE [LARGE SCALE GENOMIC DNA]</scope>
    <source>
        <strain evidence="2 3">12B1</strain>
    </source>
</reference>
<dbReference type="EMBL" id="JBGBPQ010000023">
    <property type="protein sequence ID" value="KAL1500573.1"/>
    <property type="molecule type" value="Genomic_DNA"/>
</dbReference>